<dbReference type="Proteomes" id="UP000324800">
    <property type="component" value="Unassembled WGS sequence"/>
</dbReference>
<feature type="compositionally biased region" description="Basic and acidic residues" evidence="2">
    <location>
        <begin position="211"/>
        <end position="226"/>
    </location>
</feature>
<name>A0A5J4TZS0_9EUKA</name>
<dbReference type="AlphaFoldDB" id="A0A5J4TZS0"/>
<protein>
    <submittedName>
        <fullName evidence="3">Uncharacterized protein</fullName>
    </submittedName>
</protein>
<organism evidence="3 4">
    <name type="scientific">Streblomastix strix</name>
    <dbReference type="NCBI Taxonomy" id="222440"/>
    <lineage>
        <taxon>Eukaryota</taxon>
        <taxon>Metamonada</taxon>
        <taxon>Preaxostyla</taxon>
        <taxon>Oxymonadida</taxon>
        <taxon>Streblomastigidae</taxon>
        <taxon>Streblomastix</taxon>
    </lineage>
</organism>
<gene>
    <name evidence="3" type="ORF">EZS28_040526</name>
</gene>
<proteinExistence type="predicted"/>
<comment type="caution">
    <text evidence="3">The sequence shown here is derived from an EMBL/GenBank/DDBJ whole genome shotgun (WGS) entry which is preliminary data.</text>
</comment>
<reference evidence="3 4" key="1">
    <citation type="submission" date="2019-03" db="EMBL/GenBank/DDBJ databases">
        <title>Single cell metagenomics reveals metabolic interactions within the superorganism composed of flagellate Streblomastix strix and complex community of Bacteroidetes bacteria on its surface.</title>
        <authorList>
            <person name="Treitli S.C."/>
            <person name="Kolisko M."/>
            <person name="Husnik F."/>
            <person name="Keeling P."/>
            <person name="Hampl V."/>
        </authorList>
    </citation>
    <scope>NUCLEOTIDE SEQUENCE [LARGE SCALE GENOMIC DNA]</scope>
    <source>
        <strain evidence="3">ST1C</strain>
    </source>
</reference>
<evidence type="ECO:0000313" key="4">
    <source>
        <dbReference type="Proteomes" id="UP000324800"/>
    </source>
</evidence>
<dbReference type="EMBL" id="SNRW01022258">
    <property type="protein sequence ID" value="KAA6363946.1"/>
    <property type="molecule type" value="Genomic_DNA"/>
</dbReference>
<feature type="region of interest" description="Disordered" evidence="2">
    <location>
        <begin position="211"/>
        <end position="241"/>
    </location>
</feature>
<sequence length="263" mass="31036">MDNKDDSSINTPSTSKTHNSEQSSVLDAIREKIRLRHQRDRDINRGRGSRQFMNRDDDVEQQLMMLAEEEIETQKRLQAVITTLEIENEQLRKETGSRSFEIAQLHKDLEDAKNAAQSSIIANSYGNQQQQMQQDEQLKELQHKCDRYKEQIGALQEALHSSSKEKELLILEVERVERQIEQMHQTENKLKQMYNEIQHFHQDMKRITSLKREREKERVIGDKDRIQQGQLGKGLKDKKKNQDEYEYEYEYVEGDAEDEDGEG</sequence>
<accession>A0A5J4TZS0</accession>
<feature type="coiled-coil region" evidence="1">
    <location>
        <begin position="131"/>
        <end position="203"/>
    </location>
</feature>
<evidence type="ECO:0000313" key="3">
    <source>
        <dbReference type="EMBL" id="KAA6363946.1"/>
    </source>
</evidence>
<evidence type="ECO:0000256" key="2">
    <source>
        <dbReference type="SAM" id="MobiDB-lite"/>
    </source>
</evidence>
<feature type="region of interest" description="Disordered" evidence="2">
    <location>
        <begin position="1"/>
        <end position="27"/>
    </location>
</feature>
<evidence type="ECO:0000256" key="1">
    <source>
        <dbReference type="SAM" id="Coils"/>
    </source>
</evidence>
<keyword evidence="1" id="KW-0175">Coiled coil</keyword>
<feature type="compositionally biased region" description="Polar residues" evidence="2">
    <location>
        <begin position="8"/>
        <end position="25"/>
    </location>
</feature>